<evidence type="ECO:0000259" key="1">
    <source>
        <dbReference type="Pfam" id="PF06378"/>
    </source>
</evidence>
<dbReference type="RefSeq" id="WP_120118287.1">
    <property type="nucleotide sequence ID" value="NZ_QYTW02000030.1"/>
</dbReference>
<sequence length="215" mass="24534">MALKPFNELFQVDLSNEVAKRPVKKNSDLTLDYLEWANCIKLLYQHGAESVKYGMKKNGNDYPCFYNPNGESPFVSVWVDIDGNRYEEDYPVVNGIYAVSNPNQLDINKAKQRGFVKAVAINTGLGLSLWIKEEEMINTDQEIQKELYQNETASLNDQITNLFAKALQKIGDKDELYAVLQTTKEEIHKLYRSNDHAAKKILIGQLVVILNDQNN</sequence>
<evidence type="ECO:0000313" key="3">
    <source>
        <dbReference type="Proteomes" id="UP000287296"/>
    </source>
</evidence>
<feature type="domain" description="SSAP RNA binding" evidence="1">
    <location>
        <begin position="5"/>
        <end position="153"/>
    </location>
</feature>
<dbReference type="AlphaFoldDB" id="A0A429X2I4"/>
<dbReference type="InterPro" id="IPR009425">
    <property type="entry name" value="DSRM_SSAP"/>
</dbReference>
<evidence type="ECO:0000313" key="2">
    <source>
        <dbReference type="EMBL" id="RST57637.1"/>
    </source>
</evidence>
<accession>A0A429X2I4</accession>
<dbReference type="Pfam" id="PF06378">
    <property type="entry name" value="SSAP_Sak"/>
    <property type="match status" value="1"/>
</dbReference>
<gene>
    <name evidence="2" type="ORF">D5F11_021490</name>
</gene>
<organism evidence="2 3">
    <name type="scientific">Siminovitchia terrae</name>
    <name type="common">Bacillus terrae</name>
    <dbReference type="NCBI Taxonomy" id="1914933"/>
    <lineage>
        <taxon>Bacteria</taxon>
        <taxon>Bacillati</taxon>
        <taxon>Bacillota</taxon>
        <taxon>Bacilli</taxon>
        <taxon>Bacillales</taxon>
        <taxon>Bacillaceae</taxon>
        <taxon>Siminovitchia</taxon>
    </lineage>
</organism>
<comment type="caution">
    <text evidence="2">The sequence shown here is derived from an EMBL/GenBank/DDBJ whole genome shotgun (WGS) entry which is preliminary data.</text>
</comment>
<name>A0A429X2I4_SIMTE</name>
<dbReference type="Proteomes" id="UP000287296">
    <property type="component" value="Unassembled WGS sequence"/>
</dbReference>
<reference evidence="2 3" key="1">
    <citation type="submission" date="2018-12" db="EMBL/GenBank/DDBJ databases">
        <authorList>
            <person name="Sun L."/>
            <person name="Chen Z."/>
        </authorList>
    </citation>
    <scope>NUCLEOTIDE SEQUENCE [LARGE SCALE GENOMIC DNA]</scope>
    <source>
        <strain evidence="2 3">LMG 29736</strain>
    </source>
</reference>
<dbReference type="EMBL" id="QYTW02000030">
    <property type="protein sequence ID" value="RST57637.1"/>
    <property type="molecule type" value="Genomic_DNA"/>
</dbReference>
<dbReference type="OrthoDB" id="2963788at2"/>
<proteinExistence type="predicted"/>
<protein>
    <submittedName>
        <fullName evidence="2">DUF1071 domain-containing protein</fullName>
    </submittedName>
</protein>